<dbReference type="GO" id="GO:0016020">
    <property type="term" value="C:membrane"/>
    <property type="evidence" value="ECO:0007669"/>
    <property type="project" value="InterPro"/>
</dbReference>
<organism evidence="1 2">
    <name type="scientific">Xenorhabdus bovienii</name>
    <name type="common">Xenorhabdus nematophila subsp. bovienii</name>
    <dbReference type="NCBI Taxonomy" id="40576"/>
    <lineage>
        <taxon>Bacteria</taxon>
        <taxon>Pseudomonadati</taxon>
        <taxon>Pseudomonadota</taxon>
        <taxon>Gammaproteobacteria</taxon>
        <taxon>Enterobacterales</taxon>
        <taxon>Morganellaceae</taxon>
        <taxon>Xenorhabdus</taxon>
    </lineage>
</organism>
<dbReference type="Proteomes" id="UP001222434">
    <property type="component" value="Unassembled WGS sequence"/>
</dbReference>
<protein>
    <submittedName>
        <fullName evidence="1">Phospholipase A</fullName>
    </submittedName>
</protein>
<dbReference type="InterPro" id="IPR036541">
    <property type="entry name" value="PLipase_A1_sf"/>
</dbReference>
<evidence type="ECO:0000313" key="2">
    <source>
        <dbReference type="Proteomes" id="UP001222434"/>
    </source>
</evidence>
<reference evidence="1" key="1">
    <citation type="submission" date="2021-08" db="EMBL/GenBank/DDBJ databases">
        <authorList>
            <person name="Papudeshi B."/>
            <person name="Bashey-Visser F."/>
        </authorList>
    </citation>
    <scope>NUCLEOTIDE SEQUENCE</scope>
    <source>
        <strain evidence="1">MC_266_E_2016</strain>
    </source>
</reference>
<dbReference type="RefSeq" id="WP_338139791.1">
    <property type="nucleotide sequence ID" value="NZ_JAILSQ010000124.1"/>
</dbReference>
<dbReference type="SUPFAM" id="SSF56931">
    <property type="entry name" value="Outer membrane phospholipase A (OMPLA)"/>
    <property type="match status" value="1"/>
</dbReference>
<dbReference type="GO" id="GO:0006629">
    <property type="term" value="P:lipid metabolic process"/>
    <property type="evidence" value="ECO:0007669"/>
    <property type="project" value="InterPro"/>
</dbReference>
<proteinExistence type="predicted"/>
<dbReference type="AlphaFoldDB" id="A0AAJ1JBS8"/>
<gene>
    <name evidence="1" type="ORF">KKJ01_16525</name>
</gene>
<evidence type="ECO:0000313" key="1">
    <source>
        <dbReference type="EMBL" id="MDE1479791.1"/>
    </source>
</evidence>
<comment type="caution">
    <text evidence="1">The sequence shown here is derived from an EMBL/GenBank/DDBJ whole genome shotgun (WGS) entry which is preliminary data.</text>
</comment>
<dbReference type="GO" id="GO:0004620">
    <property type="term" value="F:phospholipase activity"/>
    <property type="evidence" value="ECO:0007669"/>
    <property type="project" value="InterPro"/>
</dbReference>
<name>A0AAJ1JBS8_XENBV</name>
<dbReference type="EMBL" id="JAILSO010000074">
    <property type="protein sequence ID" value="MDE1479791.1"/>
    <property type="molecule type" value="Genomic_DNA"/>
</dbReference>
<reference evidence="1" key="2">
    <citation type="journal article" date="2022" name="J. Evol. Biol.">
        <title>Pre- and post-association barriers to host switching in sympatric mutualists.</title>
        <authorList>
            <person name="Dinges Z.M."/>
            <person name="Phillips R.K."/>
            <person name="Lively C.M."/>
            <person name="Bashey F."/>
        </authorList>
    </citation>
    <scope>NUCLEOTIDE SEQUENCE</scope>
    <source>
        <strain evidence="1">MC_266_E_2016</strain>
    </source>
</reference>
<accession>A0AAJ1JBS8</accession>
<sequence length="47" mass="5629">MTFLFWDSRFYTQLFSGYGESMIDDDFGKIRFGIDTMLNDMLSLFQQ</sequence>